<organism evidence="2 3">
    <name type="scientific">Streptomyces arboris</name>
    <dbReference type="NCBI Taxonomy" id="2600619"/>
    <lineage>
        <taxon>Bacteria</taxon>
        <taxon>Bacillati</taxon>
        <taxon>Actinomycetota</taxon>
        <taxon>Actinomycetes</taxon>
        <taxon>Kitasatosporales</taxon>
        <taxon>Streptomycetaceae</taxon>
        <taxon>Streptomyces</taxon>
    </lineage>
</organism>
<feature type="region of interest" description="Disordered" evidence="1">
    <location>
        <begin position="342"/>
        <end position="434"/>
    </location>
</feature>
<evidence type="ECO:0000313" key="2">
    <source>
        <dbReference type="EMBL" id="KAB2587628.1"/>
    </source>
</evidence>
<gene>
    <name evidence="2" type="ORF">F5983_36910</name>
</gene>
<comment type="caution">
    <text evidence="2">The sequence shown here is derived from an EMBL/GenBank/DDBJ whole genome shotgun (WGS) entry which is preliminary data.</text>
</comment>
<evidence type="ECO:0000313" key="3">
    <source>
        <dbReference type="Proteomes" id="UP000326907"/>
    </source>
</evidence>
<protein>
    <submittedName>
        <fullName evidence="2">Uncharacterized protein</fullName>
    </submittedName>
</protein>
<dbReference type="EMBL" id="VYUA01000084">
    <property type="protein sequence ID" value="KAB2587628.1"/>
    <property type="molecule type" value="Genomic_DNA"/>
</dbReference>
<dbReference type="AlphaFoldDB" id="A0A5N5EAR1"/>
<keyword evidence="3" id="KW-1185">Reference proteome</keyword>
<evidence type="ECO:0000256" key="1">
    <source>
        <dbReference type="SAM" id="MobiDB-lite"/>
    </source>
</evidence>
<dbReference type="RefSeq" id="WP_151514104.1">
    <property type="nucleotide sequence ID" value="NZ_VYUA01000084.1"/>
</dbReference>
<reference evidence="2 3" key="1">
    <citation type="submission" date="2019-09" db="EMBL/GenBank/DDBJ databases">
        <authorList>
            <person name="Liu P."/>
        </authorList>
    </citation>
    <scope>NUCLEOTIDE SEQUENCE [LARGE SCALE GENOMIC DNA]</scope>
    <source>
        <strain evidence="2 3">TRM68085</strain>
    </source>
</reference>
<feature type="compositionally biased region" description="Low complexity" evidence="1">
    <location>
        <begin position="363"/>
        <end position="381"/>
    </location>
</feature>
<accession>A0A5N5EAR1</accession>
<feature type="region of interest" description="Disordered" evidence="1">
    <location>
        <begin position="1"/>
        <end position="47"/>
    </location>
</feature>
<dbReference type="Proteomes" id="UP000326907">
    <property type="component" value="Unassembled WGS sequence"/>
</dbReference>
<sequence>MTHQALPAQTARPRTLHPSPRTAGPLQLVPPTQRSRSPRTPSKLPRMSELAIDIGDHGRVIDLSREPDAANRLPRGRAGGRYRCCACGSALIFTGPATPDSGFTPRFRHPGSTGADRCTAPATHQADIQSDLTVVLDLRERLARALPGTVISLTAEPQLAGQRWALPPALVIHQGDQVVVVERPRRPLTRTTAETRRQHVRATYGERTAHWWFFDRDDTQQYLSAGTVKVRPHGTPDTHPKVRPTPAQRQLVHNGAAVCWIAKDTVLIPYGGHPGTYPAHDGEDWSGEMASWAKDWKISHPYPADSATWWGLVPLPLLTFGAHTGFRPAPAFQVMHALEKAQKGRETHRRRLAREHAQRPKPETAAVATASAPTEASSPHPSSQPAPAPAPVEALAVHRAPGQAAQTVQPPRADGPPLQKRAQVAPIQESGSHPRFTWRALLRLLRPGKTSR</sequence>
<feature type="compositionally biased region" description="Low complexity" evidence="1">
    <location>
        <begin position="30"/>
        <end position="42"/>
    </location>
</feature>
<name>A0A5N5EAR1_9ACTN</name>
<proteinExistence type="predicted"/>